<evidence type="ECO:0000256" key="1">
    <source>
        <dbReference type="ARBA" id="ARBA00005964"/>
    </source>
</evidence>
<dbReference type="Pfam" id="PF00135">
    <property type="entry name" value="COesterase"/>
    <property type="match status" value="1"/>
</dbReference>
<proteinExistence type="inferred from homology"/>
<protein>
    <recommendedName>
        <fullName evidence="3">Carboxylic ester hydrolase</fullName>
        <ecNumber evidence="3">3.1.1.-</ecNumber>
    </recommendedName>
</protein>
<gene>
    <name evidence="5" type="ORF">MZV50_07385</name>
</gene>
<dbReference type="InterPro" id="IPR029058">
    <property type="entry name" value="AB_hydrolase_fold"/>
</dbReference>
<dbReference type="PROSITE" id="PS00122">
    <property type="entry name" value="CARBOXYLESTERASE_B_1"/>
    <property type="match status" value="1"/>
</dbReference>
<name>A0ABY4ZXC3_9CAUL</name>
<dbReference type="PANTHER" id="PTHR11559">
    <property type="entry name" value="CARBOXYLESTERASE"/>
    <property type="match status" value="1"/>
</dbReference>
<evidence type="ECO:0000259" key="4">
    <source>
        <dbReference type="Pfam" id="PF00135"/>
    </source>
</evidence>
<dbReference type="Proteomes" id="UP001057520">
    <property type="component" value="Chromosome"/>
</dbReference>
<keyword evidence="3" id="KW-0732">Signal</keyword>
<accession>A0ABY4ZXC3</accession>
<evidence type="ECO:0000313" key="6">
    <source>
        <dbReference type="Proteomes" id="UP001057520"/>
    </source>
</evidence>
<feature type="chain" id="PRO_5044975752" description="Carboxylic ester hydrolase" evidence="3">
    <location>
        <begin position="32"/>
        <end position="533"/>
    </location>
</feature>
<dbReference type="EMBL" id="CP096040">
    <property type="protein sequence ID" value="USQ97353.1"/>
    <property type="molecule type" value="Genomic_DNA"/>
</dbReference>
<dbReference type="SUPFAM" id="SSF53474">
    <property type="entry name" value="alpha/beta-Hydrolases"/>
    <property type="match status" value="1"/>
</dbReference>
<dbReference type="InterPro" id="IPR050309">
    <property type="entry name" value="Type-B_Carboxylest/Lipase"/>
</dbReference>
<keyword evidence="2 3" id="KW-0378">Hydrolase</keyword>
<dbReference type="EC" id="3.1.1.-" evidence="3"/>
<organism evidence="5 6">
    <name type="scientific">Caulobacter segnis</name>
    <dbReference type="NCBI Taxonomy" id="88688"/>
    <lineage>
        <taxon>Bacteria</taxon>
        <taxon>Pseudomonadati</taxon>
        <taxon>Pseudomonadota</taxon>
        <taxon>Alphaproteobacteria</taxon>
        <taxon>Caulobacterales</taxon>
        <taxon>Caulobacteraceae</taxon>
        <taxon>Caulobacter</taxon>
    </lineage>
</organism>
<evidence type="ECO:0000256" key="3">
    <source>
        <dbReference type="RuleBase" id="RU361235"/>
    </source>
</evidence>
<dbReference type="InterPro" id="IPR006311">
    <property type="entry name" value="TAT_signal"/>
</dbReference>
<dbReference type="InterPro" id="IPR019826">
    <property type="entry name" value="Carboxylesterase_B_AS"/>
</dbReference>
<comment type="similarity">
    <text evidence="1 3">Belongs to the type-B carboxylesterase/lipase family.</text>
</comment>
<sequence length="533" mass="56552">MSERTQVSRRTWMTSAAAAAGVLAVSSAARAAGAGVATPVVQTSHGPVRGRVEDGVNAFRGIRYGAPPIGALRFRPPQPPAKWSKVFEADTFGAAAMQTPGADAPKTEEHSEDCLFLNVWSAGLDAKKRPVMVWLHGGGFWEGAAGRPTYYGDHFARDGVVLVSVNHRLNVFGFAQLPDSWGPAYKSSGLAGMLDIVLALQWVKANIARFGGDPNNVTIFGESGGGAKVSLLLGMPPAKGLFHRAIIQSGAGLNAAPRDYAQTLGGALTDVLGVKAGDVAALGAVDAKTIFDSQKAAVEKAKGAAKAGFLTDGFVPSIDGQALPRGPFTPGPQPWIADVPLLIGTNRDEMTLFLANAPAVINQTDAEFEKGVRDAAPAKADQIIAVLRAAHPGATPGDLTIAFQTAKTFWIDSVTLAERKLSQPAPVWMYRMDWDKSPALGGKLKAAHAMELSFVFSTHDNIRFFVGPGDGPNRMAAQMHPAWVAFAKTGNPQTANLPNWPRYDTVRRQTMIFNLESKVESDPQGDLRRLMGA</sequence>
<dbReference type="Gene3D" id="3.40.50.1820">
    <property type="entry name" value="alpha/beta hydrolase"/>
    <property type="match status" value="1"/>
</dbReference>
<feature type="signal peptide" evidence="3">
    <location>
        <begin position="1"/>
        <end position="31"/>
    </location>
</feature>
<keyword evidence="6" id="KW-1185">Reference proteome</keyword>
<dbReference type="InterPro" id="IPR002018">
    <property type="entry name" value="CarbesteraseB"/>
</dbReference>
<evidence type="ECO:0000313" key="5">
    <source>
        <dbReference type="EMBL" id="USQ97353.1"/>
    </source>
</evidence>
<evidence type="ECO:0000256" key="2">
    <source>
        <dbReference type="ARBA" id="ARBA00022801"/>
    </source>
</evidence>
<dbReference type="PROSITE" id="PS51318">
    <property type="entry name" value="TAT"/>
    <property type="match status" value="1"/>
</dbReference>
<reference evidence="5 6" key="1">
    <citation type="submission" date="2022-04" db="EMBL/GenBank/DDBJ databases">
        <title>Genome sequence of soybean root-associated Caulobacter segnis RL271.</title>
        <authorList>
            <person name="Longley R."/>
            <person name="Bonito G."/>
            <person name="Trigodet F."/>
            <person name="Crosson S."/>
            <person name="Fiebig A."/>
        </authorList>
    </citation>
    <scope>NUCLEOTIDE SEQUENCE [LARGE SCALE GENOMIC DNA]</scope>
    <source>
        <strain evidence="5 6">RL271</strain>
    </source>
</reference>
<feature type="domain" description="Carboxylesterase type B" evidence="4">
    <location>
        <begin position="38"/>
        <end position="520"/>
    </location>
</feature>